<dbReference type="Proteomes" id="UP000244005">
    <property type="component" value="Unassembled WGS sequence"/>
</dbReference>
<organism evidence="2 3">
    <name type="scientific">Marchantia polymorpha</name>
    <name type="common">Common liverwort</name>
    <name type="synonym">Marchantia aquatica</name>
    <dbReference type="NCBI Taxonomy" id="3197"/>
    <lineage>
        <taxon>Eukaryota</taxon>
        <taxon>Viridiplantae</taxon>
        <taxon>Streptophyta</taxon>
        <taxon>Embryophyta</taxon>
        <taxon>Marchantiophyta</taxon>
        <taxon>Marchantiopsida</taxon>
        <taxon>Marchantiidae</taxon>
        <taxon>Marchantiales</taxon>
        <taxon>Marchantiaceae</taxon>
        <taxon>Marchantia</taxon>
    </lineage>
</organism>
<keyword evidence="3" id="KW-1185">Reference proteome</keyword>
<protein>
    <submittedName>
        <fullName evidence="2">Uncharacterized protein</fullName>
    </submittedName>
</protein>
<gene>
    <name evidence="2" type="ORF">MARPO_0098s0055</name>
</gene>
<dbReference type="OrthoDB" id="2888338at2759"/>
<feature type="signal peptide" evidence="1">
    <location>
        <begin position="1"/>
        <end position="16"/>
    </location>
</feature>
<dbReference type="EMBL" id="KZ772770">
    <property type="protein sequence ID" value="PTQ32509.1"/>
    <property type="molecule type" value="Genomic_DNA"/>
</dbReference>
<reference evidence="3" key="1">
    <citation type="journal article" date="2017" name="Cell">
        <title>Insights into land plant evolution garnered from the Marchantia polymorpha genome.</title>
        <authorList>
            <person name="Bowman J.L."/>
            <person name="Kohchi T."/>
            <person name="Yamato K.T."/>
            <person name="Jenkins J."/>
            <person name="Shu S."/>
            <person name="Ishizaki K."/>
            <person name="Yamaoka S."/>
            <person name="Nishihama R."/>
            <person name="Nakamura Y."/>
            <person name="Berger F."/>
            <person name="Adam C."/>
            <person name="Aki S.S."/>
            <person name="Althoff F."/>
            <person name="Araki T."/>
            <person name="Arteaga-Vazquez M.A."/>
            <person name="Balasubrmanian S."/>
            <person name="Barry K."/>
            <person name="Bauer D."/>
            <person name="Boehm C.R."/>
            <person name="Briginshaw L."/>
            <person name="Caballero-Perez J."/>
            <person name="Catarino B."/>
            <person name="Chen F."/>
            <person name="Chiyoda S."/>
            <person name="Chovatia M."/>
            <person name="Davies K.M."/>
            <person name="Delmans M."/>
            <person name="Demura T."/>
            <person name="Dierschke T."/>
            <person name="Dolan L."/>
            <person name="Dorantes-Acosta A.E."/>
            <person name="Eklund D.M."/>
            <person name="Florent S.N."/>
            <person name="Flores-Sandoval E."/>
            <person name="Fujiyama A."/>
            <person name="Fukuzawa H."/>
            <person name="Galik B."/>
            <person name="Grimanelli D."/>
            <person name="Grimwood J."/>
            <person name="Grossniklaus U."/>
            <person name="Hamada T."/>
            <person name="Haseloff J."/>
            <person name="Hetherington A.J."/>
            <person name="Higo A."/>
            <person name="Hirakawa Y."/>
            <person name="Hundley H.N."/>
            <person name="Ikeda Y."/>
            <person name="Inoue K."/>
            <person name="Inoue S.I."/>
            <person name="Ishida S."/>
            <person name="Jia Q."/>
            <person name="Kakita M."/>
            <person name="Kanazawa T."/>
            <person name="Kawai Y."/>
            <person name="Kawashima T."/>
            <person name="Kennedy M."/>
            <person name="Kinose K."/>
            <person name="Kinoshita T."/>
            <person name="Kohara Y."/>
            <person name="Koide E."/>
            <person name="Komatsu K."/>
            <person name="Kopischke S."/>
            <person name="Kubo M."/>
            <person name="Kyozuka J."/>
            <person name="Lagercrantz U."/>
            <person name="Lin S.S."/>
            <person name="Lindquist E."/>
            <person name="Lipzen A.M."/>
            <person name="Lu C.W."/>
            <person name="De Luna E."/>
            <person name="Martienssen R.A."/>
            <person name="Minamino N."/>
            <person name="Mizutani M."/>
            <person name="Mizutani M."/>
            <person name="Mochizuki N."/>
            <person name="Monte I."/>
            <person name="Mosher R."/>
            <person name="Nagasaki H."/>
            <person name="Nakagami H."/>
            <person name="Naramoto S."/>
            <person name="Nishitani K."/>
            <person name="Ohtani M."/>
            <person name="Okamoto T."/>
            <person name="Okumura M."/>
            <person name="Phillips J."/>
            <person name="Pollak B."/>
            <person name="Reinders A."/>
            <person name="Rovekamp M."/>
            <person name="Sano R."/>
            <person name="Sawa S."/>
            <person name="Schmid M.W."/>
            <person name="Shirakawa M."/>
            <person name="Solano R."/>
            <person name="Spunde A."/>
            <person name="Suetsugu N."/>
            <person name="Sugano S."/>
            <person name="Sugiyama A."/>
            <person name="Sun R."/>
            <person name="Suzuki Y."/>
            <person name="Takenaka M."/>
            <person name="Takezawa D."/>
            <person name="Tomogane H."/>
            <person name="Tsuzuki M."/>
            <person name="Ueda T."/>
            <person name="Umeda M."/>
            <person name="Ward J.M."/>
            <person name="Watanabe Y."/>
            <person name="Yazaki K."/>
            <person name="Yokoyama R."/>
            <person name="Yoshitake Y."/>
            <person name="Yotsui I."/>
            <person name="Zachgo S."/>
            <person name="Schmutz J."/>
        </authorList>
    </citation>
    <scope>NUCLEOTIDE SEQUENCE [LARGE SCALE GENOMIC DNA]</scope>
    <source>
        <strain evidence="3">Tak-1</strain>
    </source>
</reference>
<accession>A0A2R6WF70</accession>
<evidence type="ECO:0000313" key="3">
    <source>
        <dbReference type="Proteomes" id="UP000244005"/>
    </source>
</evidence>
<keyword evidence="1" id="KW-0732">Signal</keyword>
<evidence type="ECO:0000256" key="1">
    <source>
        <dbReference type="SAM" id="SignalP"/>
    </source>
</evidence>
<name>A0A2R6WF70_MARPO</name>
<dbReference type="AlphaFoldDB" id="A0A2R6WF70"/>
<dbReference type="Gramene" id="Mp4g01456.1">
    <property type="protein sequence ID" value="Mp4g01456.1.cds"/>
    <property type="gene ID" value="Mp4g01456"/>
</dbReference>
<proteinExistence type="predicted"/>
<feature type="chain" id="PRO_5015315774" evidence="1">
    <location>
        <begin position="17"/>
        <end position="134"/>
    </location>
</feature>
<evidence type="ECO:0000313" key="2">
    <source>
        <dbReference type="EMBL" id="PTQ32509.1"/>
    </source>
</evidence>
<sequence length="134" mass="15032">MARVLFAFLLATLVAASWLPLAQCAERVTCYNSGRKFTRARIINAINSFCARYKGQTFADGRKVDQRYDFPSPETGHIDISAEAFRGCSFTMDENDCGRLLRRPTDECNTGGENGKQGGFVEDECRRFKMDPNA</sequence>